<reference evidence="5" key="1">
    <citation type="submission" date="2025-08" db="UniProtKB">
        <authorList>
            <consortium name="RefSeq"/>
        </authorList>
    </citation>
    <scope>IDENTIFICATION</scope>
    <source>
        <tissue evidence="5">Total insect</tissue>
    </source>
</reference>
<evidence type="ECO:0000313" key="4">
    <source>
        <dbReference type="Proteomes" id="UP000515158"/>
    </source>
</evidence>
<gene>
    <name evidence="5" type="primary">LOC117641477</name>
</gene>
<dbReference type="Gene3D" id="4.10.400.10">
    <property type="entry name" value="Low-density Lipoprotein Receptor"/>
    <property type="match status" value="1"/>
</dbReference>
<dbReference type="KEGG" id="tpal:117641477"/>
<dbReference type="RefSeq" id="XP_034234733.1">
    <property type="nucleotide sequence ID" value="XM_034378842.1"/>
</dbReference>
<accession>A0A6P8Y584</accession>
<organism evidence="5">
    <name type="scientific">Thrips palmi</name>
    <name type="common">Melon thrips</name>
    <dbReference type="NCBI Taxonomy" id="161013"/>
    <lineage>
        <taxon>Eukaryota</taxon>
        <taxon>Metazoa</taxon>
        <taxon>Ecdysozoa</taxon>
        <taxon>Arthropoda</taxon>
        <taxon>Hexapoda</taxon>
        <taxon>Insecta</taxon>
        <taxon>Pterygota</taxon>
        <taxon>Neoptera</taxon>
        <taxon>Paraneoptera</taxon>
        <taxon>Thysanoptera</taxon>
        <taxon>Terebrantia</taxon>
        <taxon>Thripoidea</taxon>
        <taxon>Thripidae</taxon>
        <taxon>Thrips</taxon>
    </lineage>
</organism>
<protein>
    <submittedName>
        <fullName evidence="5">Low-density lipoprotein receptor-related protein 1B-like</fullName>
    </submittedName>
</protein>
<dbReference type="InParanoid" id="A0A6P8Y584"/>
<dbReference type="InterPro" id="IPR002172">
    <property type="entry name" value="LDrepeatLR_classA_rpt"/>
</dbReference>
<comment type="caution">
    <text evidence="2">Lacks conserved residue(s) required for the propagation of feature annotation.</text>
</comment>
<dbReference type="GeneID" id="117641477"/>
<feature type="chain" id="PRO_5027966659" evidence="3">
    <location>
        <begin position="22"/>
        <end position="195"/>
    </location>
</feature>
<name>A0A6P8Y584_THRPL</name>
<dbReference type="AlphaFoldDB" id="A0A6P8Y584"/>
<evidence type="ECO:0000256" key="1">
    <source>
        <dbReference type="ARBA" id="ARBA00023157"/>
    </source>
</evidence>
<dbReference type="InterPro" id="IPR036055">
    <property type="entry name" value="LDL_receptor-like_sf"/>
</dbReference>
<proteinExistence type="predicted"/>
<sequence length="195" mass="21021">MASLSGTLAFLVLLPLVSVEGLCPDFTCKNGACTRFLDKCDGVNDCGDASDEDPAFCSGNVIEVAEQQRVAVHVQFKSEQNWIEFLICDESSCSSLDAHGRTSDGGLSYVAAKNCNTGGHSCTIHRISTPPGSSPFESGDIQFMVERRAEALAVWLQGEPRYAATVPITTSSSRLQLRPGTWISDLRVKFVKLAL</sequence>
<feature type="signal peptide" evidence="3">
    <location>
        <begin position="1"/>
        <end position="21"/>
    </location>
</feature>
<evidence type="ECO:0000256" key="3">
    <source>
        <dbReference type="SAM" id="SignalP"/>
    </source>
</evidence>
<evidence type="ECO:0000256" key="2">
    <source>
        <dbReference type="PROSITE-ProRule" id="PRU00124"/>
    </source>
</evidence>
<dbReference type="CDD" id="cd00112">
    <property type="entry name" value="LDLa"/>
    <property type="match status" value="1"/>
</dbReference>
<dbReference type="OrthoDB" id="19606at2759"/>
<dbReference type="Pfam" id="PF00057">
    <property type="entry name" value="Ldl_recept_a"/>
    <property type="match status" value="1"/>
</dbReference>
<keyword evidence="4" id="KW-1185">Reference proteome</keyword>
<evidence type="ECO:0000313" key="5">
    <source>
        <dbReference type="RefSeq" id="XP_034234733.1"/>
    </source>
</evidence>
<dbReference type="SUPFAM" id="SSF57424">
    <property type="entry name" value="LDL receptor-like module"/>
    <property type="match status" value="1"/>
</dbReference>
<keyword evidence="1 2" id="KW-1015">Disulfide bond</keyword>
<dbReference type="PROSITE" id="PS50068">
    <property type="entry name" value="LDLRA_2"/>
    <property type="match status" value="1"/>
</dbReference>
<keyword evidence="3" id="KW-0732">Signal</keyword>
<feature type="disulfide bond" evidence="2">
    <location>
        <begin position="28"/>
        <end position="46"/>
    </location>
</feature>
<dbReference type="SMART" id="SM00192">
    <property type="entry name" value="LDLa"/>
    <property type="match status" value="1"/>
</dbReference>
<dbReference type="Proteomes" id="UP000515158">
    <property type="component" value="Unplaced"/>
</dbReference>